<dbReference type="InterPro" id="IPR032675">
    <property type="entry name" value="LRR_dom_sf"/>
</dbReference>
<protein>
    <submittedName>
        <fullName evidence="2">Uncharacterized protein</fullName>
    </submittedName>
</protein>
<dbReference type="Gene3D" id="3.80.10.10">
    <property type="entry name" value="Ribonuclease Inhibitor"/>
    <property type="match status" value="1"/>
</dbReference>
<dbReference type="SUPFAM" id="SSF52047">
    <property type="entry name" value="RNI-like"/>
    <property type="match status" value="1"/>
</dbReference>
<keyword evidence="3" id="KW-1185">Reference proteome</keyword>
<evidence type="ECO:0000256" key="1">
    <source>
        <dbReference type="SAM" id="MobiDB-lite"/>
    </source>
</evidence>
<accession>A0A9N8D8S2</accession>
<reference evidence="2" key="1">
    <citation type="submission" date="2020-06" db="EMBL/GenBank/DDBJ databases">
        <authorList>
            <consortium name="Plant Systems Biology data submission"/>
        </authorList>
    </citation>
    <scope>NUCLEOTIDE SEQUENCE</scope>
    <source>
        <strain evidence="2">D6</strain>
    </source>
</reference>
<feature type="compositionally biased region" description="Low complexity" evidence="1">
    <location>
        <begin position="457"/>
        <end position="467"/>
    </location>
</feature>
<dbReference type="AlphaFoldDB" id="A0A9N8D8S2"/>
<sequence length="475" mass="52802">MMIATDHDVRRLRQNDERLTTLFMSFSYKSPLSGQYHDAQKRGLDCALKRNTVLQEVTITADDSFAEVSAAESMEMMTEYDDILRSMGRLPALKTLQFTSPPHGKGILPVRVLIPILEETTQLQTLVLHDLMLAGTQQDFDQLAQQVQRLWYLRCFTLDQVQVHVQVASTPASNKTFITSNTNSTTQDRASLDALLLSLSMLPSLRVLNLTAPKQHQAAVFSPSAFSAIFLSSSILSLNVQRWDWHDDQYLTSMAQLLQANKTLQALTLGPIPKMTPRVAKSLASALQDNSTLAHLEIILSHMISDDCAVPIAQALHSSHHSSGQSRGRPAGLQSFTLSGQRLGRVSKACQRAFTTMMEHNYSLHKILLFRKSVLQPTLQFYTRLNALGRQSLLRLTDGGETKTKKSDPEGTWMQALAHPLVTNDLNAIYYFLSSNPSLCVQAAAAPPPDKKRRPQPDAAISSSAPPKSKRQRRS</sequence>
<comment type="caution">
    <text evidence="2">The sequence shown here is derived from an EMBL/GenBank/DDBJ whole genome shotgun (WGS) entry which is preliminary data.</text>
</comment>
<evidence type="ECO:0000313" key="3">
    <source>
        <dbReference type="Proteomes" id="UP001153069"/>
    </source>
</evidence>
<feature type="region of interest" description="Disordered" evidence="1">
    <location>
        <begin position="442"/>
        <end position="475"/>
    </location>
</feature>
<dbReference type="Proteomes" id="UP001153069">
    <property type="component" value="Unassembled WGS sequence"/>
</dbReference>
<name>A0A9N8D8S2_9STRA</name>
<gene>
    <name evidence="2" type="ORF">SEMRO_38_G023730.1</name>
</gene>
<evidence type="ECO:0000313" key="2">
    <source>
        <dbReference type="EMBL" id="CAB9498442.1"/>
    </source>
</evidence>
<dbReference type="EMBL" id="CAICTM010000038">
    <property type="protein sequence ID" value="CAB9498442.1"/>
    <property type="molecule type" value="Genomic_DNA"/>
</dbReference>
<organism evidence="2 3">
    <name type="scientific">Seminavis robusta</name>
    <dbReference type="NCBI Taxonomy" id="568900"/>
    <lineage>
        <taxon>Eukaryota</taxon>
        <taxon>Sar</taxon>
        <taxon>Stramenopiles</taxon>
        <taxon>Ochrophyta</taxon>
        <taxon>Bacillariophyta</taxon>
        <taxon>Bacillariophyceae</taxon>
        <taxon>Bacillariophycidae</taxon>
        <taxon>Naviculales</taxon>
        <taxon>Naviculaceae</taxon>
        <taxon>Seminavis</taxon>
    </lineage>
</organism>
<proteinExistence type="predicted"/>